<proteinExistence type="predicted"/>
<evidence type="ECO:0000313" key="1">
    <source>
        <dbReference type="EMBL" id="BBX29386.1"/>
    </source>
</evidence>
<reference evidence="1 2" key="1">
    <citation type="journal article" date="2019" name="Emerg. Microbes Infect.">
        <title>Comprehensive subspecies identification of 175 nontuberculous mycobacteria species based on 7547 genomic profiles.</title>
        <authorList>
            <person name="Matsumoto Y."/>
            <person name="Kinjo T."/>
            <person name="Motooka D."/>
            <person name="Nabeya D."/>
            <person name="Jung N."/>
            <person name="Uechi K."/>
            <person name="Horii T."/>
            <person name="Iida T."/>
            <person name="Fujita J."/>
            <person name="Nakamura S."/>
        </authorList>
    </citation>
    <scope>NUCLEOTIDE SEQUENCE [LARGE SCALE GENOMIC DNA]</scope>
    <source>
        <strain evidence="1 2">JCM 12272</strain>
    </source>
</reference>
<organism evidence="1 2">
    <name type="scientific">Mycolicibacterium alvei</name>
    <dbReference type="NCBI Taxonomy" id="67081"/>
    <lineage>
        <taxon>Bacteria</taxon>
        <taxon>Bacillati</taxon>
        <taxon>Actinomycetota</taxon>
        <taxon>Actinomycetes</taxon>
        <taxon>Mycobacteriales</taxon>
        <taxon>Mycobacteriaceae</taxon>
        <taxon>Mycolicibacterium</taxon>
    </lineage>
</organism>
<dbReference type="KEGG" id="malv:MALV_45110"/>
<name>A0A6N4UWD8_9MYCO</name>
<dbReference type="AlphaFoldDB" id="A0A6N4UWD8"/>
<dbReference type="EMBL" id="AP022565">
    <property type="protein sequence ID" value="BBX29386.1"/>
    <property type="molecule type" value="Genomic_DNA"/>
</dbReference>
<protein>
    <submittedName>
        <fullName evidence="1">Uncharacterized protein</fullName>
    </submittedName>
</protein>
<keyword evidence="2" id="KW-1185">Reference proteome</keyword>
<dbReference type="Proteomes" id="UP000466906">
    <property type="component" value="Chromosome"/>
</dbReference>
<gene>
    <name evidence="1" type="ORF">MALV_45110</name>
</gene>
<evidence type="ECO:0000313" key="2">
    <source>
        <dbReference type="Proteomes" id="UP000466906"/>
    </source>
</evidence>
<accession>A0A6N4UWD8</accession>
<sequence>MVEGYFQRSQALLLVCFFDFAVLQFGPELLLFGDEPVNFGEDVLIFGHISSVPDYRWSGEYKT</sequence>